<protein>
    <recommendedName>
        <fullName evidence="5">Exonuclease V, mitochondrial</fullName>
    </recommendedName>
    <alternativeName>
        <fullName evidence="12">Defects in morphology protein 1</fullName>
    </alternativeName>
</protein>
<accession>K0KJ19</accession>
<feature type="compositionally biased region" description="Polar residues" evidence="13">
    <location>
        <begin position="49"/>
        <end position="70"/>
    </location>
</feature>
<comment type="cofactor">
    <cofactor evidence="2">
        <name>[4Fe-4S] cluster</name>
        <dbReference type="ChEBI" id="CHEBI:49883"/>
    </cofactor>
</comment>
<comment type="similarity">
    <text evidence="3">Belongs to the EXO5 family.</text>
</comment>
<evidence type="ECO:0000256" key="10">
    <source>
        <dbReference type="ARBA" id="ARBA00023004"/>
    </source>
</evidence>
<dbReference type="Pfam" id="PF09810">
    <property type="entry name" value="Exo5"/>
    <property type="match status" value="1"/>
</dbReference>
<dbReference type="PANTHER" id="PTHR14464:SF4">
    <property type="entry name" value="EXONUCLEASE V"/>
    <property type="match status" value="1"/>
</dbReference>
<keyword evidence="9" id="KW-0460">Magnesium</keyword>
<feature type="region of interest" description="Disordered" evidence="13">
    <location>
        <begin position="39"/>
        <end position="70"/>
    </location>
</feature>
<dbReference type="HOGENOM" id="CLU_019985_0_0_1"/>
<comment type="subunit">
    <text evidence="4">Monomer.</text>
</comment>
<keyword evidence="15" id="KW-1185">Reference proteome</keyword>
<evidence type="ECO:0000256" key="4">
    <source>
        <dbReference type="ARBA" id="ARBA00011245"/>
    </source>
</evidence>
<dbReference type="GO" id="GO:0051539">
    <property type="term" value="F:4 iron, 4 sulfur cluster binding"/>
    <property type="evidence" value="ECO:0007669"/>
    <property type="project" value="UniProtKB-KW"/>
</dbReference>
<evidence type="ECO:0000256" key="12">
    <source>
        <dbReference type="ARBA" id="ARBA00030412"/>
    </source>
</evidence>
<dbReference type="InterPro" id="IPR019190">
    <property type="entry name" value="EXOV"/>
</dbReference>
<evidence type="ECO:0000256" key="1">
    <source>
        <dbReference type="ARBA" id="ARBA00001946"/>
    </source>
</evidence>
<dbReference type="Proteomes" id="UP000009328">
    <property type="component" value="Unassembled WGS sequence"/>
</dbReference>
<evidence type="ECO:0000256" key="13">
    <source>
        <dbReference type="SAM" id="MobiDB-lite"/>
    </source>
</evidence>
<evidence type="ECO:0000256" key="9">
    <source>
        <dbReference type="ARBA" id="ARBA00022842"/>
    </source>
</evidence>
<gene>
    <name evidence="14" type="ORF">BN7_2512</name>
</gene>
<evidence type="ECO:0000256" key="3">
    <source>
        <dbReference type="ARBA" id="ARBA00009797"/>
    </source>
</evidence>
<keyword evidence="7" id="KW-0540">Nuclease</keyword>
<keyword evidence="8" id="KW-0378">Hydrolase</keyword>
<reference evidence="14 15" key="1">
    <citation type="journal article" date="2012" name="Eukaryot. Cell">
        <title>Draft genome sequence of Wickerhamomyces ciferrii NRRL Y-1031 F-60-10.</title>
        <authorList>
            <person name="Schneider J."/>
            <person name="Andrea H."/>
            <person name="Blom J."/>
            <person name="Jaenicke S."/>
            <person name="Ruckert C."/>
            <person name="Schorsch C."/>
            <person name="Szczepanowski R."/>
            <person name="Farwick M."/>
            <person name="Goesmann A."/>
            <person name="Puhler A."/>
            <person name="Schaffer S."/>
            <person name="Tauch A."/>
            <person name="Kohler T."/>
            <person name="Brinkrolf K."/>
        </authorList>
    </citation>
    <scope>NUCLEOTIDE SEQUENCE [LARGE SCALE GENOMIC DNA]</scope>
    <source>
        <strain evidence="15">ATCC 14091 / BCRC 22168 / CBS 111 / JCM 3599 / NBRC 0793 / NRRL Y-1031 F-60-10</strain>
    </source>
</reference>
<evidence type="ECO:0000256" key="6">
    <source>
        <dbReference type="ARBA" id="ARBA00022485"/>
    </source>
</evidence>
<evidence type="ECO:0000256" key="5">
    <source>
        <dbReference type="ARBA" id="ARBA00013561"/>
    </source>
</evidence>
<keyword evidence="6" id="KW-0479">Metal-binding</keyword>
<keyword evidence="11" id="KW-0411">Iron-sulfur</keyword>
<keyword evidence="6" id="KW-0004">4Fe-4S</keyword>
<keyword evidence="8" id="KW-0269">Exonuclease</keyword>
<evidence type="ECO:0000256" key="8">
    <source>
        <dbReference type="ARBA" id="ARBA00022839"/>
    </source>
</evidence>
<dbReference type="PANTHER" id="PTHR14464">
    <property type="entry name" value="EXONUCLEASE V"/>
    <property type="match status" value="1"/>
</dbReference>
<dbReference type="GO" id="GO:0005739">
    <property type="term" value="C:mitochondrion"/>
    <property type="evidence" value="ECO:0007669"/>
    <property type="project" value="TreeGrafter"/>
</dbReference>
<dbReference type="GO" id="GO:0036297">
    <property type="term" value="P:interstrand cross-link repair"/>
    <property type="evidence" value="ECO:0007669"/>
    <property type="project" value="TreeGrafter"/>
</dbReference>
<comment type="caution">
    <text evidence="14">The sequence shown here is derived from an EMBL/GenBank/DDBJ whole genome shotgun (WGS) entry which is preliminary data.</text>
</comment>
<dbReference type="InParanoid" id="K0KJ19"/>
<dbReference type="eggNOG" id="ENOG502QR0P">
    <property type="taxonomic scope" value="Eukaryota"/>
</dbReference>
<dbReference type="GO" id="GO:0045145">
    <property type="term" value="F:single-stranded DNA 5'-3' DNA exonuclease activity"/>
    <property type="evidence" value="ECO:0007669"/>
    <property type="project" value="InterPro"/>
</dbReference>
<evidence type="ECO:0000256" key="7">
    <source>
        <dbReference type="ARBA" id="ARBA00022722"/>
    </source>
</evidence>
<evidence type="ECO:0000313" key="15">
    <source>
        <dbReference type="Proteomes" id="UP000009328"/>
    </source>
</evidence>
<dbReference type="AlphaFoldDB" id="K0KJ19"/>
<evidence type="ECO:0000256" key="2">
    <source>
        <dbReference type="ARBA" id="ARBA00001966"/>
    </source>
</evidence>
<organism evidence="14 15">
    <name type="scientific">Wickerhamomyces ciferrii (strain ATCC 14091 / BCRC 22168 / CBS 111 / JCM 3599 / NBRC 0793 / NRRL Y-1031 F-60-10)</name>
    <name type="common">Yeast</name>
    <name type="synonym">Pichia ciferrii</name>
    <dbReference type="NCBI Taxonomy" id="1206466"/>
    <lineage>
        <taxon>Eukaryota</taxon>
        <taxon>Fungi</taxon>
        <taxon>Dikarya</taxon>
        <taxon>Ascomycota</taxon>
        <taxon>Saccharomycotina</taxon>
        <taxon>Saccharomycetes</taxon>
        <taxon>Phaffomycetales</taxon>
        <taxon>Wickerhamomycetaceae</taxon>
        <taxon>Wickerhamomyces</taxon>
    </lineage>
</organism>
<keyword evidence="10" id="KW-0408">Iron</keyword>
<sequence length="560" mass="65749">MHRIKKYKSSVIFNTKPLMRPMNRFINTSSLQSLILKIPKPSSPPLPTDISNDHNTQTMSNQEQEPEDTSLTPNEIEMIRESSFVQALPPHEHEQQIIYPPKIQSISTYIPLNEEGLLTYQRPKHVPTPFQIYTTPRDDQKLDPGVGSHSGTSVSKFPRLSVTKILTQSWCELRDWYDVYSMAAREETEAMRRGKESHLALELETHPLVDMTTVEEAIPEFIRKPIDIYAESIVDTLNRLITLLTKGRAREIYVHGFIDEFGVVEDSKDVKNETMIVTGVIDHLVLLSSDTNRPLEYEFNQFDDLKDIVEFGDDICDALEDRYRLVVSDVKTRSRRFIPNQESVLKSAKDQVMIYKKFLDVLGEDNNGVRWLEEYCFRKKLNIDEPLSPEIILGLIHTYPIFFKDFERMRDGESIDDPLFDNHSQKYMKYDLSYLKNQIHDPEMLKIVEPFLTTWETIPTTRYFITRLSHIFRFISKLSHGDLRVEYYYQNENFHTLNFQYDENETSVVVAKGLEFWLGRRDPEPVTGMKFNSICKYCEFQPFCSWNKELSEMNFQQHQW</sequence>
<proteinExistence type="inferred from homology"/>
<comment type="cofactor">
    <cofactor evidence="1">
        <name>Mg(2+)</name>
        <dbReference type="ChEBI" id="CHEBI:18420"/>
    </cofactor>
</comment>
<dbReference type="FunCoup" id="K0KJ19">
    <property type="interactions" value="20"/>
</dbReference>
<evidence type="ECO:0000313" key="14">
    <source>
        <dbReference type="EMBL" id="CCH42966.1"/>
    </source>
</evidence>
<dbReference type="EMBL" id="CAIF01000058">
    <property type="protein sequence ID" value="CCH42966.1"/>
    <property type="molecule type" value="Genomic_DNA"/>
</dbReference>
<dbReference type="GO" id="GO:0005634">
    <property type="term" value="C:nucleus"/>
    <property type="evidence" value="ECO:0007669"/>
    <property type="project" value="TreeGrafter"/>
</dbReference>
<name>K0KJ19_WICCF</name>
<evidence type="ECO:0000256" key="11">
    <source>
        <dbReference type="ARBA" id="ARBA00023014"/>
    </source>
</evidence>